<reference evidence="5" key="1">
    <citation type="submission" date="2016-10" db="EMBL/GenBank/DDBJ databases">
        <authorList>
            <person name="Varghese N."/>
            <person name="Submissions S."/>
        </authorList>
    </citation>
    <scope>NUCLEOTIDE SEQUENCE [LARGE SCALE GENOMIC DNA]</scope>
    <source>
        <strain evidence="5">CGMCC 1.6495</strain>
    </source>
</reference>
<dbReference type="RefSeq" id="WP_092827008.1">
    <property type="nucleotide sequence ID" value="NZ_FOGS01000004.1"/>
</dbReference>
<evidence type="ECO:0000313" key="5">
    <source>
        <dbReference type="Proteomes" id="UP000198505"/>
    </source>
</evidence>
<name>A0A1H9T8Q6_9GAMM</name>
<dbReference type="Pfam" id="PF05532">
    <property type="entry name" value="CsbD"/>
    <property type="match status" value="1"/>
</dbReference>
<organism evidence="4 5">
    <name type="scientific">Vreelandella subterranea</name>
    <dbReference type="NCBI Taxonomy" id="416874"/>
    <lineage>
        <taxon>Bacteria</taxon>
        <taxon>Pseudomonadati</taxon>
        <taxon>Pseudomonadota</taxon>
        <taxon>Gammaproteobacteria</taxon>
        <taxon>Oceanospirillales</taxon>
        <taxon>Halomonadaceae</taxon>
        <taxon>Vreelandella</taxon>
    </lineage>
</organism>
<evidence type="ECO:0000313" key="4">
    <source>
        <dbReference type="EMBL" id="SER93650.1"/>
    </source>
</evidence>
<feature type="region of interest" description="Disordered" evidence="2">
    <location>
        <begin position="1"/>
        <end position="61"/>
    </location>
</feature>
<evidence type="ECO:0000256" key="2">
    <source>
        <dbReference type="SAM" id="MobiDB-lite"/>
    </source>
</evidence>
<dbReference type="EMBL" id="FOGS01000004">
    <property type="protein sequence ID" value="SER93650.1"/>
    <property type="molecule type" value="Genomic_DNA"/>
</dbReference>
<keyword evidence="5" id="KW-1185">Reference proteome</keyword>
<protein>
    <submittedName>
        <fullName evidence="4">CsbD-like</fullName>
    </submittedName>
</protein>
<dbReference type="AlphaFoldDB" id="A0A1H9T8Q6"/>
<comment type="similarity">
    <text evidence="1">Belongs to the UPF0337 (CsbD) family.</text>
</comment>
<dbReference type="SUPFAM" id="SSF69047">
    <property type="entry name" value="Hypothetical protein YjbJ"/>
    <property type="match status" value="1"/>
</dbReference>
<dbReference type="Gene3D" id="1.10.1470.10">
    <property type="entry name" value="YjbJ"/>
    <property type="match status" value="1"/>
</dbReference>
<dbReference type="STRING" id="416874.SAMN04487958_104254"/>
<dbReference type="InterPro" id="IPR036629">
    <property type="entry name" value="YjbJ_sf"/>
</dbReference>
<proteinExistence type="inferred from homology"/>
<gene>
    <name evidence="4" type="ORF">SAMN04487958_104254</name>
</gene>
<feature type="domain" description="CsbD-like" evidence="3">
    <location>
        <begin position="7"/>
        <end position="58"/>
    </location>
</feature>
<accession>A0A1H9T8Q6</accession>
<feature type="compositionally biased region" description="Basic and acidic residues" evidence="2">
    <location>
        <begin position="52"/>
        <end position="61"/>
    </location>
</feature>
<sequence>MASGKKDKAKGASNQTVGKLKEAAGKVTGSGKTEAKGKAQQAKGGMQKGVGHLRENQKKQR</sequence>
<dbReference type="Proteomes" id="UP000198505">
    <property type="component" value="Unassembled WGS sequence"/>
</dbReference>
<feature type="compositionally biased region" description="Basic and acidic residues" evidence="2">
    <location>
        <begin position="1"/>
        <end position="10"/>
    </location>
</feature>
<evidence type="ECO:0000259" key="3">
    <source>
        <dbReference type="Pfam" id="PF05532"/>
    </source>
</evidence>
<evidence type="ECO:0000256" key="1">
    <source>
        <dbReference type="ARBA" id="ARBA00009129"/>
    </source>
</evidence>
<dbReference type="InterPro" id="IPR008462">
    <property type="entry name" value="CsbD"/>
</dbReference>